<protein>
    <recommendedName>
        <fullName evidence="2">Glucosyl transferase</fullName>
    </recommendedName>
</protein>
<accession>A0A3B1C3G1</accession>
<evidence type="ECO:0000313" key="1">
    <source>
        <dbReference type="EMBL" id="VAX21251.1"/>
    </source>
</evidence>
<name>A0A3B1C3G1_9ZZZZ</name>
<dbReference type="EMBL" id="UOGD01000192">
    <property type="protein sequence ID" value="VAX21251.1"/>
    <property type="molecule type" value="Genomic_DNA"/>
</dbReference>
<evidence type="ECO:0008006" key="2">
    <source>
        <dbReference type="Google" id="ProtNLM"/>
    </source>
</evidence>
<reference evidence="1" key="1">
    <citation type="submission" date="2018-06" db="EMBL/GenBank/DDBJ databases">
        <authorList>
            <person name="Zhirakovskaya E."/>
        </authorList>
    </citation>
    <scope>NUCLEOTIDE SEQUENCE</scope>
</reference>
<sequence length="170" mass="19393">WDGNEWTKVKSPDIYHLNDIWGSSSDNIYAVVYSLSGNSRVIRYNGEKWSAISNELPNEKKGLISIWVDKTGKGYTVGTKTYSFVGNDFSSFSINKTSFLECVRGSSSNNVFISGQYGGIHHYNGMDWKRYDELFSIENNELNSMQVFENHAFIVGYTNQNTIIIRGERK</sequence>
<gene>
    <name evidence="1" type="ORF">MNBD_IGNAVI01-893</name>
</gene>
<proteinExistence type="predicted"/>
<dbReference type="AlphaFoldDB" id="A0A3B1C3G1"/>
<feature type="non-terminal residue" evidence="1">
    <location>
        <position position="1"/>
    </location>
</feature>
<organism evidence="1">
    <name type="scientific">hydrothermal vent metagenome</name>
    <dbReference type="NCBI Taxonomy" id="652676"/>
    <lineage>
        <taxon>unclassified sequences</taxon>
        <taxon>metagenomes</taxon>
        <taxon>ecological metagenomes</taxon>
    </lineage>
</organism>